<dbReference type="KEGG" id="gms:SOIL9_04890"/>
<protein>
    <submittedName>
        <fullName evidence="1">Uncharacterized protein</fullName>
    </submittedName>
</protein>
<sequence length="401" mass="43909">MRTVLLVILAVGLAGLGPTLGRQPAAGPPEHAPEPSAAKITAVNDPDKFAWDLFLEINRPVGAEPRAVRWDEWGDQAVMYTDPNAPPVWPGAKKARNLRPSRQHELRRLQSAPLFAAPGPAPSVPDRGPDSEEVRMNRAGFDYVVQNGLWYQQGVIKQARAPGGIKFPTGAISIKALWKVITEADKPRYHWDEYQPPPVPNQPNQPPKQIIGLIALHVTSKVLPNWHWATFEQEDNPAFADLIGAHDSYGMIPADVKPNPQPDKGYKTALKPELLARMKAAGLDPAWGHYRLKGAQIDFTDATGRPTILGNSITEDGFVATSSCVTCHARATAMFQSGGGGRPAFTHLPVFNPAGQSDNGTPKPEWFWGPGTPAPPIFYQVDFLWELSFAPKYRTVPEDTK</sequence>
<dbReference type="EMBL" id="LR593886">
    <property type="protein sequence ID" value="VTR97893.1"/>
    <property type="molecule type" value="Genomic_DNA"/>
</dbReference>
<organism evidence="1 2">
    <name type="scientific">Gemmata massiliana</name>
    <dbReference type="NCBI Taxonomy" id="1210884"/>
    <lineage>
        <taxon>Bacteria</taxon>
        <taxon>Pseudomonadati</taxon>
        <taxon>Planctomycetota</taxon>
        <taxon>Planctomycetia</taxon>
        <taxon>Gemmatales</taxon>
        <taxon>Gemmataceae</taxon>
        <taxon>Gemmata</taxon>
    </lineage>
</organism>
<dbReference type="AlphaFoldDB" id="A0A6P2DAD3"/>
<dbReference type="Proteomes" id="UP000464178">
    <property type="component" value="Chromosome"/>
</dbReference>
<dbReference type="RefSeq" id="WP_162671406.1">
    <property type="nucleotide sequence ID" value="NZ_LR593886.1"/>
</dbReference>
<keyword evidence="2" id="KW-1185">Reference proteome</keyword>
<evidence type="ECO:0000313" key="2">
    <source>
        <dbReference type="Proteomes" id="UP000464178"/>
    </source>
</evidence>
<accession>A0A6P2DAD3</accession>
<name>A0A6P2DAD3_9BACT</name>
<gene>
    <name evidence="1" type="ORF">SOIL9_04890</name>
</gene>
<proteinExistence type="predicted"/>
<evidence type="ECO:0000313" key="1">
    <source>
        <dbReference type="EMBL" id="VTR97893.1"/>
    </source>
</evidence>
<reference evidence="1 2" key="1">
    <citation type="submission" date="2019-05" db="EMBL/GenBank/DDBJ databases">
        <authorList>
            <consortium name="Science for Life Laboratories"/>
        </authorList>
    </citation>
    <scope>NUCLEOTIDE SEQUENCE [LARGE SCALE GENOMIC DNA]</scope>
    <source>
        <strain evidence="1">Soil9</strain>
    </source>
</reference>